<dbReference type="Pfam" id="PF00072">
    <property type="entry name" value="Response_reg"/>
    <property type="match status" value="1"/>
</dbReference>
<reference evidence="8 9" key="1">
    <citation type="submission" date="2024-05" db="EMBL/GenBank/DDBJ databases">
        <title>Microbispora sp.ZYX-F-249.</title>
        <authorList>
            <person name="Xie H."/>
        </authorList>
    </citation>
    <scope>NUCLEOTIDE SEQUENCE [LARGE SCALE GENOMIC DNA]</scope>
    <source>
        <strain evidence="8 9">ZYX-F-249</strain>
    </source>
</reference>
<dbReference type="Pfam" id="PF00196">
    <property type="entry name" value="GerE"/>
    <property type="match status" value="1"/>
</dbReference>
<evidence type="ECO:0000259" key="7">
    <source>
        <dbReference type="PROSITE" id="PS50110"/>
    </source>
</evidence>
<dbReference type="SUPFAM" id="SSF52172">
    <property type="entry name" value="CheY-like"/>
    <property type="match status" value="1"/>
</dbReference>
<dbReference type="InterPro" id="IPR011006">
    <property type="entry name" value="CheY-like_superfamily"/>
</dbReference>
<evidence type="ECO:0000256" key="3">
    <source>
        <dbReference type="ARBA" id="ARBA00023125"/>
    </source>
</evidence>
<dbReference type="CDD" id="cd06170">
    <property type="entry name" value="LuxR_C_like"/>
    <property type="match status" value="1"/>
</dbReference>
<dbReference type="PROSITE" id="PS50043">
    <property type="entry name" value="HTH_LUXR_2"/>
    <property type="match status" value="1"/>
</dbReference>
<protein>
    <submittedName>
        <fullName evidence="8">Response regulator transcription factor</fullName>
    </submittedName>
</protein>
<dbReference type="Gene3D" id="3.40.50.2300">
    <property type="match status" value="1"/>
</dbReference>
<dbReference type="InterPro" id="IPR001789">
    <property type="entry name" value="Sig_transdc_resp-reg_receiver"/>
</dbReference>
<dbReference type="PANTHER" id="PTHR43214">
    <property type="entry name" value="TWO-COMPONENT RESPONSE REGULATOR"/>
    <property type="match status" value="1"/>
</dbReference>
<evidence type="ECO:0000256" key="4">
    <source>
        <dbReference type="ARBA" id="ARBA00023163"/>
    </source>
</evidence>
<keyword evidence="4" id="KW-0804">Transcription</keyword>
<evidence type="ECO:0000256" key="5">
    <source>
        <dbReference type="PROSITE-ProRule" id="PRU00169"/>
    </source>
</evidence>
<dbReference type="InterPro" id="IPR039420">
    <property type="entry name" value="WalR-like"/>
</dbReference>
<dbReference type="RefSeq" id="WP_346226225.1">
    <property type="nucleotide sequence ID" value="NZ_JBDJAW010000009.1"/>
</dbReference>
<dbReference type="CDD" id="cd17535">
    <property type="entry name" value="REC_NarL-like"/>
    <property type="match status" value="1"/>
</dbReference>
<evidence type="ECO:0000313" key="9">
    <source>
        <dbReference type="Proteomes" id="UP001447516"/>
    </source>
</evidence>
<keyword evidence="2" id="KW-0805">Transcription regulation</keyword>
<keyword evidence="1 5" id="KW-0597">Phosphoprotein</keyword>
<comment type="caution">
    <text evidence="8">The sequence shown here is derived from an EMBL/GenBank/DDBJ whole genome shotgun (WGS) entry which is preliminary data.</text>
</comment>
<proteinExistence type="predicted"/>
<dbReference type="Proteomes" id="UP001447516">
    <property type="component" value="Unassembled WGS sequence"/>
</dbReference>
<dbReference type="PROSITE" id="PS50110">
    <property type="entry name" value="RESPONSE_REGULATORY"/>
    <property type="match status" value="1"/>
</dbReference>
<dbReference type="SMART" id="SM00421">
    <property type="entry name" value="HTH_LUXR"/>
    <property type="match status" value="1"/>
</dbReference>
<dbReference type="InterPro" id="IPR016032">
    <property type="entry name" value="Sig_transdc_resp-reg_C-effctor"/>
</dbReference>
<accession>A0ABV0ALQ7</accession>
<evidence type="ECO:0000256" key="1">
    <source>
        <dbReference type="ARBA" id="ARBA00022553"/>
    </source>
</evidence>
<dbReference type="InterPro" id="IPR058245">
    <property type="entry name" value="NreC/VraR/RcsB-like_REC"/>
</dbReference>
<dbReference type="EMBL" id="JBDJAW010000009">
    <property type="protein sequence ID" value="MEN3536229.1"/>
    <property type="molecule type" value="Genomic_DNA"/>
</dbReference>
<evidence type="ECO:0000313" key="8">
    <source>
        <dbReference type="EMBL" id="MEN3536229.1"/>
    </source>
</evidence>
<dbReference type="PRINTS" id="PR00038">
    <property type="entry name" value="HTHLUXR"/>
</dbReference>
<feature type="domain" description="Response regulatory" evidence="7">
    <location>
        <begin position="3"/>
        <end position="119"/>
    </location>
</feature>
<keyword evidence="3" id="KW-0238">DNA-binding</keyword>
<dbReference type="SMART" id="SM00448">
    <property type="entry name" value="REC"/>
    <property type="match status" value="1"/>
</dbReference>
<dbReference type="PROSITE" id="PS00622">
    <property type="entry name" value="HTH_LUXR_1"/>
    <property type="match status" value="1"/>
</dbReference>
<gene>
    <name evidence="8" type="ORF">AAH991_14020</name>
</gene>
<dbReference type="PANTHER" id="PTHR43214:SF24">
    <property type="entry name" value="TRANSCRIPTIONAL REGULATORY PROTEIN NARL-RELATED"/>
    <property type="match status" value="1"/>
</dbReference>
<name>A0ABV0ALQ7_9ACTN</name>
<feature type="domain" description="HTH luxR-type" evidence="6">
    <location>
        <begin position="147"/>
        <end position="212"/>
    </location>
</feature>
<keyword evidence="9" id="KW-1185">Reference proteome</keyword>
<dbReference type="InterPro" id="IPR000792">
    <property type="entry name" value="Tscrpt_reg_LuxR_C"/>
</dbReference>
<sequence length="221" mass="23702">MIRVMLVDDQELVRTGFRMVLGAQPDIDVVGEAADGLAAVEALRTVEADVVLMDVRMPRMDGVEAARVICAAPDGPKVLILTTFDLDEYAFAAIKAGAAGFLLKDVPPAELISAIRSVHSGDAVVAPSTTRRLLDHFAVLLPEGDTRRQDAGVLTAREREVMVHVARGLSNAEIAARLHLAEATVKTHLGRILAKLGLRDRAQVVVYAYETGVVSPDHPRG</sequence>
<dbReference type="SUPFAM" id="SSF46894">
    <property type="entry name" value="C-terminal effector domain of the bipartite response regulators"/>
    <property type="match status" value="1"/>
</dbReference>
<evidence type="ECO:0000259" key="6">
    <source>
        <dbReference type="PROSITE" id="PS50043"/>
    </source>
</evidence>
<evidence type="ECO:0000256" key="2">
    <source>
        <dbReference type="ARBA" id="ARBA00023015"/>
    </source>
</evidence>
<organism evidence="8 9">
    <name type="scientific">Microbispora maris</name>
    <dbReference type="NCBI Taxonomy" id="3144104"/>
    <lineage>
        <taxon>Bacteria</taxon>
        <taxon>Bacillati</taxon>
        <taxon>Actinomycetota</taxon>
        <taxon>Actinomycetes</taxon>
        <taxon>Streptosporangiales</taxon>
        <taxon>Streptosporangiaceae</taxon>
        <taxon>Microbispora</taxon>
    </lineage>
</organism>
<feature type="modified residue" description="4-aspartylphosphate" evidence="5">
    <location>
        <position position="54"/>
    </location>
</feature>